<evidence type="ECO:0000313" key="2">
    <source>
        <dbReference type="Proteomes" id="UP000716322"/>
    </source>
</evidence>
<sequence length="87" mass="10152">MKFNDVVVNKAERFSIGIEEESGRYYVSFPVRNDYAEYEEYYEIDRAQFDRFQQDGAAALAFVATCRKREKDELLIVKPGRLRGVAC</sequence>
<dbReference type="Proteomes" id="UP000716322">
    <property type="component" value="Unassembled WGS sequence"/>
</dbReference>
<gene>
    <name evidence="1" type="ORF">HAV22_15605</name>
</gene>
<dbReference type="EMBL" id="JAAQOM010000009">
    <property type="protein sequence ID" value="NIA55062.1"/>
    <property type="molecule type" value="Genomic_DNA"/>
</dbReference>
<accession>A0ABX0PD84</accession>
<organism evidence="1 2">
    <name type="scientific">Telluria antibiotica</name>
    <dbReference type="NCBI Taxonomy" id="2717319"/>
    <lineage>
        <taxon>Bacteria</taxon>
        <taxon>Pseudomonadati</taxon>
        <taxon>Pseudomonadota</taxon>
        <taxon>Betaproteobacteria</taxon>
        <taxon>Burkholderiales</taxon>
        <taxon>Oxalobacteraceae</taxon>
        <taxon>Telluria group</taxon>
        <taxon>Telluria</taxon>
    </lineage>
</organism>
<comment type="caution">
    <text evidence="1">The sequence shown here is derived from an EMBL/GenBank/DDBJ whole genome shotgun (WGS) entry which is preliminary data.</text>
</comment>
<evidence type="ECO:0008006" key="3">
    <source>
        <dbReference type="Google" id="ProtNLM"/>
    </source>
</evidence>
<protein>
    <recommendedName>
        <fullName evidence="3">KTSC domain-containing protein</fullName>
    </recommendedName>
</protein>
<reference evidence="1 2" key="1">
    <citation type="submission" date="2020-03" db="EMBL/GenBank/DDBJ databases">
        <title>Genome sequence of strain Massilia sp. TW-1.</title>
        <authorList>
            <person name="Chaudhary D.K."/>
        </authorList>
    </citation>
    <scope>NUCLEOTIDE SEQUENCE [LARGE SCALE GENOMIC DNA]</scope>
    <source>
        <strain evidence="1 2">TW-1</strain>
    </source>
</reference>
<name>A0ABX0PD84_9BURK</name>
<dbReference type="RefSeq" id="WP_166860098.1">
    <property type="nucleotide sequence ID" value="NZ_JAAQOM010000009.1"/>
</dbReference>
<keyword evidence="2" id="KW-1185">Reference proteome</keyword>
<proteinExistence type="predicted"/>
<evidence type="ECO:0000313" key="1">
    <source>
        <dbReference type="EMBL" id="NIA55062.1"/>
    </source>
</evidence>